<dbReference type="Gene3D" id="3.40.50.150">
    <property type="entry name" value="Vaccinia Virus protein VP39"/>
    <property type="match status" value="1"/>
</dbReference>
<proteinExistence type="predicted"/>
<feature type="binding site" evidence="3">
    <location>
        <position position="294"/>
    </location>
    <ligand>
        <name>Zn(2+)</name>
        <dbReference type="ChEBI" id="CHEBI:29105"/>
    </ligand>
</feature>
<evidence type="ECO:0000256" key="2">
    <source>
        <dbReference type="ARBA" id="ARBA00022679"/>
    </source>
</evidence>
<dbReference type="STRING" id="469383.Cwoe_4383"/>
<dbReference type="SUPFAM" id="SSF82282">
    <property type="entry name" value="Homocysteine S-methyltransferase"/>
    <property type="match status" value="1"/>
</dbReference>
<dbReference type="InterPro" id="IPR003726">
    <property type="entry name" value="HCY_dom"/>
</dbReference>
<gene>
    <name evidence="6" type="ordered locus">Cwoe_4383</name>
</gene>
<evidence type="ECO:0000256" key="4">
    <source>
        <dbReference type="SAM" id="MobiDB-lite"/>
    </source>
</evidence>
<dbReference type="EMBL" id="CP001854">
    <property type="protein sequence ID" value="ADB52797.1"/>
    <property type="molecule type" value="Genomic_DNA"/>
</dbReference>
<dbReference type="Proteomes" id="UP000008229">
    <property type="component" value="Chromosome"/>
</dbReference>
<dbReference type="PROSITE" id="PS50970">
    <property type="entry name" value="HCY"/>
    <property type="match status" value="1"/>
</dbReference>
<evidence type="ECO:0000313" key="7">
    <source>
        <dbReference type="Proteomes" id="UP000008229"/>
    </source>
</evidence>
<keyword evidence="2 3" id="KW-0808">Transferase</keyword>
<keyword evidence="3" id="KW-0862">Zinc</keyword>
<keyword evidence="7" id="KW-1185">Reference proteome</keyword>
<dbReference type="GO" id="GO:0046872">
    <property type="term" value="F:metal ion binding"/>
    <property type="evidence" value="ECO:0007669"/>
    <property type="project" value="UniProtKB-KW"/>
</dbReference>
<dbReference type="SUPFAM" id="SSF53335">
    <property type="entry name" value="S-adenosyl-L-methionine-dependent methyltransferases"/>
    <property type="match status" value="1"/>
</dbReference>
<dbReference type="OrthoDB" id="9803687at2"/>
<dbReference type="RefSeq" id="WP_012935848.1">
    <property type="nucleotide sequence ID" value="NC_013739.1"/>
</dbReference>
<dbReference type="Pfam" id="PF06325">
    <property type="entry name" value="PrmA"/>
    <property type="match status" value="1"/>
</dbReference>
<accession>D3F6Z9</accession>
<evidence type="ECO:0000256" key="1">
    <source>
        <dbReference type="ARBA" id="ARBA00022603"/>
    </source>
</evidence>
<dbReference type="CDD" id="cd02440">
    <property type="entry name" value="AdoMet_MTases"/>
    <property type="match status" value="1"/>
</dbReference>
<sequence>MTALLGTPPAYDRITAAVQAGRCVILDGGVGTELAPRTDSDDRQWAGRALVAPEQSVRAVHRRYAEAGCDVISTNTWALAGAARDGAPVGAGGAPPRHWMDLARTAVRAARAAIDEAGRSGEVAVAFSLNDEIDTRDGLDTVRLLTRVFEDDPPDLLLLETLSSVRGSTYGTVETLLETGLPVWLGFQRCRHGLCGVYGQHWGGPEGDAFGRAARRFEQMGVGALLINCVPPDHVDGMLPWLRDFTDLPLGVSPNLGHLSAAGWQRHGSVEAEQYAQWALRWRAEGAQLVGGCCGVRPEHVHSAREALDGTTPGTAPPPGAAHADGARPAGDAPRWTDGRGRSLFPLDVPELVIEPGVQAVTQSSLLVWEYLDRERVGAHRRCLDVGCGSGLLAVQLARNGATHVHALDADPAAVKNTLTNAFRNGVADRVTAHAADLYPWVPDERYDVIVANLCQLPADPSGAPGRGRTADFWGRTLIDHLIRLLPEALADDGAAYLLQLSIVGERRTAEQLEALGYEARVVAYSLCELRGLLDGDAEQIAHVENRSDAYHVSLGGEDLLVAYLLEVTRKGAESWTA</sequence>
<evidence type="ECO:0000259" key="5">
    <source>
        <dbReference type="PROSITE" id="PS50970"/>
    </source>
</evidence>
<feature type="binding site" evidence="3">
    <location>
        <position position="293"/>
    </location>
    <ligand>
        <name>Zn(2+)</name>
        <dbReference type="ChEBI" id="CHEBI:29105"/>
    </ligand>
</feature>
<keyword evidence="1 3" id="KW-0489">Methyltransferase</keyword>
<feature type="binding site" evidence="3">
    <location>
        <position position="229"/>
    </location>
    <ligand>
        <name>Zn(2+)</name>
        <dbReference type="ChEBI" id="CHEBI:29105"/>
    </ligand>
</feature>
<dbReference type="Gene3D" id="3.20.20.330">
    <property type="entry name" value="Homocysteine-binding-like domain"/>
    <property type="match status" value="1"/>
</dbReference>
<dbReference type="eggNOG" id="COG2264">
    <property type="taxonomic scope" value="Bacteria"/>
</dbReference>
<dbReference type="PANTHER" id="PTHR11103:SF18">
    <property type="entry name" value="SLR1189 PROTEIN"/>
    <property type="match status" value="1"/>
</dbReference>
<dbReference type="HOGENOM" id="CLU_471534_0_0_11"/>
<name>D3F6Z9_CONWI</name>
<dbReference type="PANTHER" id="PTHR11103">
    <property type="entry name" value="SLR1189 PROTEIN"/>
    <property type="match status" value="1"/>
</dbReference>
<feature type="compositionally biased region" description="Low complexity" evidence="4">
    <location>
        <begin position="321"/>
        <end position="334"/>
    </location>
</feature>
<dbReference type="InterPro" id="IPR036589">
    <property type="entry name" value="HCY_dom_sf"/>
</dbReference>
<feature type="domain" description="Hcy-binding" evidence="5">
    <location>
        <begin position="12"/>
        <end position="308"/>
    </location>
</feature>
<feature type="region of interest" description="Disordered" evidence="4">
    <location>
        <begin position="307"/>
        <end position="339"/>
    </location>
</feature>
<evidence type="ECO:0000313" key="6">
    <source>
        <dbReference type="EMBL" id="ADB52797.1"/>
    </source>
</evidence>
<comment type="cofactor">
    <cofactor evidence="3">
        <name>Zn(2+)</name>
        <dbReference type="ChEBI" id="CHEBI:29105"/>
    </cofactor>
</comment>
<dbReference type="KEGG" id="cwo:Cwoe_4383"/>
<keyword evidence="3" id="KW-0479">Metal-binding</keyword>
<dbReference type="GO" id="GO:0032259">
    <property type="term" value="P:methylation"/>
    <property type="evidence" value="ECO:0007669"/>
    <property type="project" value="UniProtKB-KW"/>
</dbReference>
<organism evidence="6 7">
    <name type="scientific">Conexibacter woesei (strain DSM 14684 / CCUG 47730 / CIP 108061 / JCM 11494 / NBRC 100937 / ID131577)</name>
    <dbReference type="NCBI Taxonomy" id="469383"/>
    <lineage>
        <taxon>Bacteria</taxon>
        <taxon>Bacillati</taxon>
        <taxon>Actinomycetota</taxon>
        <taxon>Thermoleophilia</taxon>
        <taxon>Solirubrobacterales</taxon>
        <taxon>Conexibacteraceae</taxon>
        <taxon>Conexibacter</taxon>
    </lineage>
</organism>
<reference evidence="6 7" key="1">
    <citation type="journal article" date="2010" name="Stand. Genomic Sci.">
        <title>Complete genome sequence of Conexibacter woesei type strain (ID131577).</title>
        <authorList>
            <person name="Pukall R."/>
            <person name="Lapidus A."/>
            <person name="Glavina Del Rio T."/>
            <person name="Copeland A."/>
            <person name="Tice H."/>
            <person name="Cheng J.-F."/>
            <person name="Lucas S."/>
            <person name="Chen F."/>
            <person name="Nolan M."/>
            <person name="Bruce D."/>
            <person name="Goodwin L."/>
            <person name="Pitluck S."/>
            <person name="Mavromatis K."/>
            <person name="Ivanova N."/>
            <person name="Ovchinnikova G."/>
            <person name="Pati A."/>
            <person name="Chen A."/>
            <person name="Palaniappan K."/>
            <person name="Land M."/>
            <person name="Hauser L."/>
            <person name="Chang Y.-J."/>
            <person name="Jeffries C.D."/>
            <person name="Chain P."/>
            <person name="Meincke L."/>
            <person name="Sims D."/>
            <person name="Brettin T."/>
            <person name="Detter J.C."/>
            <person name="Rohde M."/>
            <person name="Goeker M."/>
            <person name="Bristow J."/>
            <person name="Eisen J.A."/>
            <person name="Markowitz V."/>
            <person name="Kyrpides N.C."/>
            <person name="Klenk H.-P."/>
            <person name="Hugenholtz P."/>
        </authorList>
    </citation>
    <scope>NUCLEOTIDE SEQUENCE [LARGE SCALE GENOMIC DNA]</scope>
    <source>
        <strain evidence="7">DSM 14684 / CIP 108061 / JCM 11494 / NBRC 100937 / ID131577</strain>
    </source>
</reference>
<protein>
    <submittedName>
        <fullName evidence="6">Homocysteine S-methyltransferase</fullName>
    </submittedName>
</protein>
<dbReference type="Pfam" id="PF02574">
    <property type="entry name" value="S-methyl_trans"/>
    <property type="match status" value="1"/>
</dbReference>
<evidence type="ECO:0000256" key="3">
    <source>
        <dbReference type="PROSITE-ProRule" id="PRU00333"/>
    </source>
</evidence>
<dbReference type="eggNOG" id="COG2040">
    <property type="taxonomic scope" value="Bacteria"/>
</dbReference>
<dbReference type="GO" id="GO:0008168">
    <property type="term" value="F:methyltransferase activity"/>
    <property type="evidence" value="ECO:0007669"/>
    <property type="project" value="UniProtKB-UniRule"/>
</dbReference>
<reference evidence="7" key="2">
    <citation type="submission" date="2010-01" db="EMBL/GenBank/DDBJ databases">
        <title>The complete genome of Conexibacter woesei DSM 14684.</title>
        <authorList>
            <consortium name="US DOE Joint Genome Institute (JGI-PGF)"/>
            <person name="Lucas S."/>
            <person name="Copeland A."/>
            <person name="Lapidus A."/>
            <person name="Glavina del Rio T."/>
            <person name="Dalin E."/>
            <person name="Tice H."/>
            <person name="Bruce D."/>
            <person name="Goodwin L."/>
            <person name="Pitluck S."/>
            <person name="Kyrpides N."/>
            <person name="Mavromatis K."/>
            <person name="Ivanova N."/>
            <person name="Mikhailova N."/>
            <person name="Chertkov O."/>
            <person name="Brettin T."/>
            <person name="Detter J.C."/>
            <person name="Han C."/>
            <person name="Larimer F."/>
            <person name="Land M."/>
            <person name="Hauser L."/>
            <person name="Markowitz V."/>
            <person name="Cheng J.-F."/>
            <person name="Hugenholtz P."/>
            <person name="Woyke T."/>
            <person name="Wu D."/>
            <person name="Pukall R."/>
            <person name="Steenblock K."/>
            <person name="Schneider S."/>
            <person name="Klenk H.-P."/>
            <person name="Eisen J.A."/>
        </authorList>
    </citation>
    <scope>NUCLEOTIDE SEQUENCE [LARGE SCALE GENOMIC DNA]</scope>
    <source>
        <strain evidence="7">DSM 14684 / CIP 108061 / JCM 11494 / NBRC 100937 / ID131577</strain>
    </source>
</reference>
<dbReference type="AlphaFoldDB" id="D3F6Z9"/>
<dbReference type="InterPro" id="IPR029063">
    <property type="entry name" value="SAM-dependent_MTases_sf"/>
</dbReference>